<dbReference type="Proteomes" id="UP001203423">
    <property type="component" value="Unassembled WGS sequence"/>
</dbReference>
<name>A0ABT0LHQ9_9GAMM</name>
<gene>
    <name evidence="3" type="ORF">L2764_22850</name>
</gene>
<evidence type="ECO:0000313" key="3">
    <source>
        <dbReference type="EMBL" id="MCL1127238.1"/>
    </source>
</evidence>
<sequence length="555" mass="62409">MFIRYCVIAMFIFMATAVSAHVHDPKALQTDPSMATEPIAPKLTGLGTHHFDVTTSSVESQYFFNQGFRLTMGFNHSEALRAFKEAVRLDPNNAMAYWGWALVLGPNLNLPMQAAVVPQAYAAIQKAIELKAQVSKREQAYIDALATRYTHDVNVDRKPLDAAYVEAMATVVKQYPDDLDAATLYAAAIMNTNPWDYWYKDGTPKPYTEVVMETLESVIERDNSHAGAHHYFIHTVEAFRPELGIASADKLGKLMPGAGHLVHMPSHIYMRVGRYADSFDANTQAIKADGDYITQCRVQGLYPLGYYPHNIHFLTWSAMFLGRSEQALSAARSVEAKISADNEENTWGLFESFRSQPMFVMVRFGLWGKMLAEPKPNEKALFMNGIWHYGRGLAFTHRGQLGEAKKELQQLTQLIEVVKVDKVYVGYGAAKTLLTIAEKLLEGEMAAKQNDFPRAIALLEKAVRLEDGLMYNEPPDWYFPVRHILGALLLEAGLPAEAEVVYWEDLRRNPENGYSLFGLKQSLLKQDKALVAAAINERFITAWKDADMSLKTSRY</sequence>
<protein>
    <recommendedName>
        <fullName evidence="5">Tetratricopeptide repeat protein</fullName>
    </recommendedName>
</protein>
<accession>A0ABT0LHQ9</accession>
<reference evidence="3 4" key="1">
    <citation type="submission" date="2022-01" db="EMBL/GenBank/DDBJ databases">
        <title>Whole genome-based taxonomy of the Shewanellaceae.</title>
        <authorList>
            <person name="Martin-Rodriguez A.J."/>
        </authorList>
    </citation>
    <scope>NUCLEOTIDE SEQUENCE [LARGE SCALE GENOMIC DNA]</scope>
    <source>
        <strain evidence="3 4">DSM 17177</strain>
    </source>
</reference>
<dbReference type="EMBL" id="JAKIKS010000138">
    <property type="protein sequence ID" value="MCL1127238.1"/>
    <property type="molecule type" value="Genomic_DNA"/>
</dbReference>
<organism evidence="3 4">
    <name type="scientific">Shewanella surugensis</name>
    <dbReference type="NCBI Taxonomy" id="212020"/>
    <lineage>
        <taxon>Bacteria</taxon>
        <taxon>Pseudomonadati</taxon>
        <taxon>Pseudomonadota</taxon>
        <taxon>Gammaproteobacteria</taxon>
        <taxon>Alteromonadales</taxon>
        <taxon>Shewanellaceae</taxon>
        <taxon>Shewanella</taxon>
    </lineage>
</organism>
<keyword evidence="1" id="KW-0802">TPR repeat</keyword>
<dbReference type="InterPro" id="IPR019734">
    <property type="entry name" value="TPR_rpt"/>
</dbReference>
<dbReference type="PANTHER" id="PTHR45588:SF1">
    <property type="entry name" value="WW DOMAIN-CONTAINING PROTEIN"/>
    <property type="match status" value="1"/>
</dbReference>
<evidence type="ECO:0000256" key="1">
    <source>
        <dbReference type="PROSITE-ProRule" id="PRU00339"/>
    </source>
</evidence>
<evidence type="ECO:0000256" key="2">
    <source>
        <dbReference type="SAM" id="SignalP"/>
    </source>
</evidence>
<dbReference type="PROSITE" id="PS50005">
    <property type="entry name" value="TPR"/>
    <property type="match status" value="1"/>
</dbReference>
<dbReference type="SMART" id="SM00028">
    <property type="entry name" value="TPR"/>
    <property type="match status" value="4"/>
</dbReference>
<feature type="chain" id="PRO_5046034371" description="Tetratricopeptide repeat protein" evidence="2">
    <location>
        <begin position="21"/>
        <end position="555"/>
    </location>
</feature>
<dbReference type="RefSeq" id="WP_248942633.1">
    <property type="nucleotide sequence ID" value="NZ_JAKIKS010000138.1"/>
</dbReference>
<evidence type="ECO:0008006" key="5">
    <source>
        <dbReference type="Google" id="ProtNLM"/>
    </source>
</evidence>
<feature type="repeat" description="TPR" evidence="1">
    <location>
        <begin position="60"/>
        <end position="93"/>
    </location>
</feature>
<keyword evidence="4" id="KW-1185">Reference proteome</keyword>
<proteinExistence type="predicted"/>
<dbReference type="InterPro" id="IPR011990">
    <property type="entry name" value="TPR-like_helical_dom_sf"/>
</dbReference>
<feature type="signal peptide" evidence="2">
    <location>
        <begin position="1"/>
        <end position="20"/>
    </location>
</feature>
<dbReference type="PANTHER" id="PTHR45588">
    <property type="entry name" value="TPR DOMAIN-CONTAINING PROTEIN"/>
    <property type="match status" value="1"/>
</dbReference>
<dbReference type="Gene3D" id="1.25.40.10">
    <property type="entry name" value="Tetratricopeptide repeat domain"/>
    <property type="match status" value="2"/>
</dbReference>
<evidence type="ECO:0000313" key="4">
    <source>
        <dbReference type="Proteomes" id="UP001203423"/>
    </source>
</evidence>
<comment type="caution">
    <text evidence="3">The sequence shown here is derived from an EMBL/GenBank/DDBJ whole genome shotgun (WGS) entry which is preliminary data.</text>
</comment>
<keyword evidence="2" id="KW-0732">Signal</keyword>
<dbReference type="SUPFAM" id="SSF48452">
    <property type="entry name" value="TPR-like"/>
    <property type="match status" value="1"/>
</dbReference>